<keyword evidence="2" id="KW-1185">Reference proteome</keyword>
<sequence>MSFLAKLTIDGEEANILYCGFRFSQVTDTTGRPSSVPQGGTVNLTVESTGKVDLFDWMISPTQKKSGTITFYRRDTMSKLKTLEFTDAHCVDYNEVYQHDGEYPMQIGLVLSAKEIKLNGSNFKNNWPE</sequence>
<dbReference type="Pfam" id="PF17642">
    <property type="entry name" value="TssD"/>
    <property type="match status" value="1"/>
</dbReference>
<dbReference type="GO" id="GO:0033104">
    <property type="term" value="C:type VI protein secretion system complex"/>
    <property type="evidence" value="ECO:0007669"/>
    <property type="project" value="InterPro"/>
</dbReference>
<organism evidence="1 2">
    <name type="scientific">Puia dinghuensis</name>
    <dbReference type="NCBI Taxonomy" id="1792502"/>
    <lineage>
        <taxon>Bacteria</taxon>
        <taxon>Pseudomonadati</taxon>
        <taxon>Bacteroidota</taxon>
        <taxon>Chitinophagia</taxon>
        <taxon>Chitinophagales</taxon>
        <taxon>Chitinophagaceae</taxon>
        <taxon>Puia</taxon>
    </lineage>
</organism>
<reference evidence="1" key="2">
    <citation type="submission" date="2020-09" db="EMBL/GenBank/DDBJ databases">
        <authorList>
            <person name="Sun Q."/>
            <person name="Zhou Y."/>
        </authorList>
    </citation>
    <scope>NUCLEOTIDE SEQUENCE</scope>
    <source>
        <strain evidence="1">CGMCC 1.15448</strain>
    </source>
</reference>
<name>A0A8J2XT54_9BACT</name>
<evidence type="ECO:0000313" key="1">
    <source>
        <dbReference type="EMBL" id="GGB00779.1"/>
    </source>
</evidence>
<comment type="caution">
    <text evidence="1">The sequence shown here is derived from an EMBL/GenBank/DDBJ whole genome shotgun (WGS) entry which is preliminary data.</text>
</comment>
<dbReference type="EMBL" id="BMJC01000002">
    <property type="protein sequence ID" value="GGB00779.1"/>
    <property type="molecule type" value="Genomic_DNA"/>
</dbReference>
<accession>A0A8J2XT54</accession>
<protein>
    <recommendedName>
        <fullName evidence="3">Type VI secretion system needle protein Hcp</fullName>
    </recommendedName>
</protein>
<dbReference type="RefSeq" id="WP_188932032.1">
    <property type="nucleotide sequence ID" value="NZ_BMJC01000002.1"/>
</dbReference>
<dbReference type="InterPro" id="IPR041408">
    <property type="entry name" value="Hcp_Tssd"/>
</dbReference>
<evidence type="ECO:0008006" key="3">
    <source>
        <dbReference type="Google" id="ProtNLM"/>
    </source>
</evidence>
<evidence type="ECO:0000313" key="2">
    <source>
        <dbReference type="Proteomes" id="UP000607559"/>
    </source>
</evidence>
<reference evidence="1" key="1">
    <citation type="journal article" date="2014" name="Int. J. Syst. Evol. Microbiol.">
        <title>Complete genome sequence of Corynebacterium casei LMG S-19264T (=DSM 44701T), isolated from a smear-ripened cheese.</title>
        <authorList>
            <consortium name="US DOE Joint Genome Institute (JGI-PGF)"/>
            <person name="Walter F."/>
            <person name="Albersmeier A."/>
            <person name="Kalinowski J."/>
            <person name="Ruckert C."/>
        </authorList>
    </citation>
    <scope>NUCLEOTIDE SEQUENCE</scope>
    <source>
        <strain evidence="1">CGMCC 1.15448</strain>
    </source>
</reference>
<gene>
    <name evidence="1" type="ORF">GCM10011511_25080</name>
</gene>
<proteinExistence type="predicted"/>
<dbReference type="AlphaFoldDB" id="A0A8J2XT54"/>
<dbReference type="Proteomes" id="UP000607559">
    <property type="component" value="Unassembled WGS sequence"/>
</dbReference>